<evidence type="ECO:0000313" key="3">
    <source>
        <dbReference type="Proteomes" id="UP000770015"/>
    </source>
</evidence>
<dbReference type="EMBL" id="JAGSXJ010000012">
    <property type="protein sequence ID" value="KAH6686962.1"/>
    <property type="molecule type" value="Genomic_DNA"/>
</dbReference>
<comment type="caution">
    <text evidence="2">The sequence shown here is derived from an EMBL/GenBank/DDBJ whole genome shotgun (WGS) entry which is preliminary data.</text>
</comment>
<accession>A0A9P9AA92</accession>
<name>A0A9P9AA92_9PEZI</name>
<keyword evidence="3" id="KW-1185">Reference proteome</keyword>
<gene>
    <name evidence="2" type="ORF">F5X68DRAFT_240428</name>
</gene>
<protein>
    <submittedName>
        <fullName evidence="2">Uncharacterized protein</fullName>
    </submittedName>
</protein>
<dbReference type="Proteomes" id="UP000770015">
    <property type="component" value="Unassembled WGS sequence"/>
</dbReference>
<evidence type="ECO:0000256" key="1">
    <source>
        <dbReference type="SAM" id="MobiDB-lite"/>
    </source>
</evidence>
<feature type="region of interest" description="Disordered" evidence="1">
    <location>
        <begin position="154"/>
        <end position="181"/>
    </location>
</feature>
<sequence length="719" mass="79781">MENSVGSKEQRPHAHQGPDNPRGQTPNGKKPSKGAKKRAASRRGRVISPSQAGDPRGASQNSGGVKLDPAPTQNGKASTTSQQADASVASPRASEGADTSRQSQRHDLARGVQETAEDTAAAKAATLPLNDAVDEPLSNDGVVDSVVSKVPHTTEETAVATDTQHPSSEPRGPGHSSGPVVTPALVDKLAAGNLVSDLRTNLPFSMELSKFLDIGRDLNTLLRPDAIAALYLEARELGRLSRQFSNIAETALIMRFVRMAGPPEPQLRGVVGRLRKEIAAISRAVETEENYPDYLWMTAWECRRQASESSGTLHLEKLLKAEEVPPMSASEWCKEYHIHPVEVEEDIQDDSPPKTPKQLQESWVDFWTRIILKCPGGPTLFQPTQFGPSPSSDVSCMFPFSTDLPRYLYRVVDPTTLDGEIPEVAASVMWLSERGHPDQVDASIDLLSQDTFVAADKLRRHLTNSSLDGEDNDNLLSWSSSLPYALQTAVYRGVQRSCADTDVYVCVVDTTKFPTGQFVRDRWLLKAYRDTAVARAERRWFDSRLDDQTSYHGEFLSQGKVGLKGRSSICTLQALMDAGLKDMYPDLFSFPTSSTTRQDCDDRFTELRRDWATRCKSTTEDIEHALNIAQNFGPPVDQMDVAIQLMAFKNRMIYKKSRPNDIVERVRVDDPVETRRFQDWAPMITSAARQQGNRAALGKLFWLTPKSLKDRYRQTKAQE</sequence>
<feature type="region of interest" description="Disordered" evidence="1">
    <location>
        <begin position="1"/>
        <end position="119"/>
    </location>
</feature>
<reference evidence="2" key="1">
    <citation type="journal article" date="2021" name="Nat. Commun.">
        <title>Genetic determinants of endophytism in the Arabidopsis root mycobiome.</title>
        <authorList>
            <person name="Mesny F."/>
            <person name="Miyauchi S."/>
            <person name="Thiergart T."/>
            <person name="Pickel B."/>
            <person name="Atanasova L."/>
            <person name="Karlsson M."/>
            <person name="Huettel B."/>
            <person name="Barry K.W."/>
            <person name="Haridas S."/>
            <person name="Chen C."/>
            <person name="Bauer D."/>
            <person name="Andreopoulos W."/>
            <person name="Pangilinan J."/>
            <person name="LaButti K."/>
            <person name="Riley R."/>
            <person name="Lipzen A."/>
            <person name="Clum A."/>
            <person name="Drula E."/>
            <person name="Henrissat B."/>
            <person name="Kohler A."/>
            <person name="Grigoriev I.V."/>
            <person name="Martin F.M."/>
            <person name="Hacquard S."/>
        </authorList>
    </citation>
    <scope>NUCLEOTIDE SEQUENCE</scope>
    <source>
        <strain evidence="2">MPI-SDFR-AT-0117</strain>
    </source>
</reference>
<feature type="compositionally biased region" description="Polar residues" evidence="1">
    <location>
        <begin position="71"/>
        <end position="85"/>
    </location>
</feature>
<dbReference type="AlphaFoldDB" id="A0A9P9AA92"/>
<dbReference type="OrthoDB" id="4152607at2759"/>
<proteinExistence type="predicted"/>
<evidence type="ECO:0000313" key="2">
    <source>
        <dbReference type="EMBL" id="KAH6686962.1"/>
    </source>
</evidence>
<feature type="compositionally biased region" description="Basic residues" evidence="1">
    <location>
        <begin position="30"/>
        <end position="45"/>
    </location>
</feature>
<organism evidence="2 3">
    <name type="scientific">Plectosphaerella plurivora</name>
    <dbReference type="NCBI Taxonomy" id="936078"/>
    <lineage>
        <taxon>Eukaryota</taxon>
        <taxon>Fungi</taxon>
        <taxon>Dikarya</taxon>
        <taxon>Ascomycota</taxon>
        <taxon>Pezizomycotina</taxon>
        <taxon>Sordariomycetes</taxon>
        <taxon>Hypocreomycetidae</taxon>
        <taxon>Glomerellales</taxon>
        <taxon>Plectosphaerellaceae</taxon>
        <taxon>Plectosphaerella</taxon>
    </lineage>
</organism>